<dbReference type="PANTHER" id="PTHR48092">
    <property type="entry name" value="KNIRPS-RELATED PROTEIN-RELATED"/>
    <property type="match status" value="1"/>
</dbReference>
<dbReference type="InterPro" id="IPR013088">
    <property type="entry name" value="Znf_NHR/GATA"/>
</dbReference>
<dbReference type="PROSITE" id="PS00031">
    <property type="entry name" value="NUCLEAR_REC_DBD_1"/>
    <property type="match status" value="1"/>
</dbReference>
<evidence type="ECO:0000313" key="12">
    <source>
        <dbReference type="EMBL" id="KAL1518113.1"/>
    </source>
</evidence>
<keyword evidence="7" id="KW-0804">Transcription</keyword>
<reference evidence="12 13" key="1">
    <citation type="submission" date="2024-05" db="EMBL/GenBank/DDBJ databases">
        <title>Genetic variation in Jamaican populations of the coffee berry borer (Hypothenemus hampei).</title>
        <authorList>
            <person name="Errbii M."/>
            <person name="Myrie A."/>
        </authorList>
    </citation>
    <scope>NUCLEOTIDE SEQUENCE [LARGE SCALE GENOMIC DNA]</scope>
    <source>
        <strain evidence="12">JA-Hopewell-2020-01-JO</strain>
        <tissue evidence="12">Whole body</tissue>
    </source>
</reference>
<evidence type="ECO:0000256" key="2">
    <source>
        <dbReference type="ARBA" id="ARBA00022723"/>
    </source>
</evidence>
<evidence type="ECO:0000256" key="6">
    <source>
        <dbReference type="ARBA" id="ARBA00023125"/>
    </source>
</evidence>
<protein>
    <recommendedName>
        <fullName evidence="11">Nuclear receptor domain-containing protein</fullName>
    </recommendedName>
</protein>
<dbReference type="AlphaFoldDB" id="A0ABD1FFS1"/>
<evidence type="ECO:0000256" key="3">
    <source>
        <dbReference type="ARBA" id="ARBA00022771"/>
    </source>
</evidence>
<dbReference type="PRINTS" id="PR00047">
    <property type="entry name" value="STROIDFINGER"/>
</dbReference>
<keyword evidence="8" id="KW-0675">Receptor</keyword>
<feature type="compositionally biased region" description="Polar residues" evidence="10">
    <location>
        <begin position="286"/>
        <end position="295"/>
    </location>
</feature>
<dbReference type="Proteomes" id="UP001566132">
    <property type="component" value="Unassembled WGS sequence"/>
</dbReference>
<dbReference type="PROSITE" id="PS51030">
    <property type="entry name" value="NUCLEAR_REC_DBD_2"/>
    <property type="match status" value="1"/>
</dbReference>
<feature type="domain" description="Nuclear receptor" evidence="11">
    <location>
        <begin position="27"/>
        <end position="103"/>
    </location>
</feature>
<feature type="compositionally biased region" description="Low complexity" evidence="10">
    <location>
        <begin position="331"/>
        <end position="343"/>
    </location>
</feature>
<dbReference type="InterPro" id="IPR001628">
    <property type="entry name" value="Znf_hrmn_rcpt"/>
</dbReference>
<evidence type="ECO:0000256" key="4">
    <source>
        <dbReference type="ARBA" id="ARBA00022833"/>
    </source>
</evidence>
<sequence length="357" mass="39932">MVEPQYKSTKIDFKSELQLSQSDFKMNQTCKVCGEPAAGFHFGAFTCEGCKSFFGRSYNNSSSIHECKNNNKCIINKKNRTSCKSCRLRKCLNAGMSKSGSRYGRRSNWFKIHCLLQEQQQRQLDAAGNQQDSPGQGTQSLEVPSISPFPSVVPSRSREEQMLLLKLEEMRHSAPGSLGSPESHKSDSSLEFNEARRVPPVLSGILPPPPTFIPHPALLFNHAVCQPFYQGLLPFPYAPPVRNNNDHTFFTTTRSFSSNNRIAPPTIDVGIVESRRNRLDELLELQRNSPCTSPGSNEDEDEDVDVSNEESPIQESPIDLSKKSSSERESSSPTNSEHSSNNEIDYDRLPVDLTNKN</sequence>
<keyword evidence="9" id="KW-0539">Nucleus</keyword>
<feature type="compositionally biased region" description="Acidic residues" evidence="10">
    <location>
        <begin position="297"/>
        <end position="308"/>
    </location>
</feature>
<dbReference type="InterPro" id="IPR050200">
    <property type="entry name" value="Nuclear_hormone_rcpt_NR3"/>
</dbReference>
<dbReference type="GO" id="GO:0008270">
    <property type="term" value="F:zinc ion binding"/>
    <property type="evidence" value="ECO:0007669"/>
    <property type="project" value="UniProtKB-KW"/>
</dbReference>
<evidence type="ECO:0000256" key="1">
    <source>
        <dbReference type="ARBA" id="ARBA00004123"/>
    </source>
</evidence>
<comment type="caution">
    <text evidence="12">The sequence shown here is derived from an EMBL/GenBank/DDBJ whole genome shotgun (WGS) entry which is preliminary data.</text>
</comment>
<dbReference type="GO" id="GO:0005634">
    <property type="term" value="C:nucleus"/>
    <property type="evidence" value="ECO:0007669"/>
    <property type="project" value="UniProtKB-SubCell"/>
</dbReference>
<name>A0ABD1FFS1_HYPHA</name>
<dbReference type="Gene3D" id="3.30.50.10">
    <property type="entry name" value="Erythroid Transcription Factor GATA-1, subunit A"/>
    <property type="match status" value="1"/>
</dbReference>
<keyword evidence="6" id="KW-0238">DNA-binding</keyword>
<evidence type="ECO:0000256" key="10">
    <source>
        <dbReference type="SAM" id="MobiDB-lite"/>
    </source>
</evidence>
<keyword evidence="13" id="KW-1185">Reference proteome</keyword>
<evidence type="ECO:0000259" key="11">
    <source>
        <dbReference type="PROSITE" id="PS51030"/>
    </source>
</evidence>
<evidence type="ECO:0000256" key="5">
    <source>
        <dbReference type="ARBA" id="ARBA00023015"/>
    </source>
</evidence>
<organism evidence="12 13">
    <name type="scientific">Hypothenemus hampei</name>
    <name type="common">Coffee berry borer</name>
    <dbReference type="NCBI Taxonomy" id="57062"/>
    <lineage>
        <taxon>Eukaryota</taxon>
        <taxon>Metazoa</taxon>
        <taxon>Ecdysozoa</taxon>
        <taxon>Arthropoda</taxon>
        <taxon>Hexapoda</taxon>
        <taxon>Insecta</taxon>
        <taxon>Pterygota</taxon>
        <taxon>Neoptera</taxon>
        <taxon>Endopterygota</taxon>
        <taxon>Coleoptera</taxon>
        <taxon>Polyphaga</taxon>
        <taxon>Cucujiformia</taxon>
        <taxon>Curculionidae</taxon>
        <taxon>Scolytinae</taxon>
        <taxon>Hypothenemus</taxon>
    </lineage>
</organism>
<keyword evidence="2" id="KW-0479">Metal-binding</keyword>
<accession>A0ABD1FFS1</accession>
<comment type="subcellular location">
    <subcellularLocation>
        <location evidence="1">Nucleus</location>
    </subcellularLocation>
</comment>
<dbReference type="EMBL" id="JBDJPC010000001">
    <property type="protein sequence ID" value="KAL1518113.1"/>
    <property type="molecule type" value="Genomic_DNA"/>
</dbReference>
<keyword evidence="3" id="KW-0863">Zinc-finger</keyword>
<evidence type="ECO:0000256" key="9">
    <source>
        <dbReference type="ARBA" id="ARBA00023242"/>
    </source>
</evidence>
<feature type="region of interest" description="Disordered" evidence="10">
    <location>
        <begin position="285"/>
        <end position="357"/>
    </location>
</feature>
<feature type="compositionally biased region" description="Polar residues" evidence="10">
    <location>
        <begin position="123"/>
        <end position="142"/>
    </location>
</feature>
<dbReference type="SMART" id="SM00399">
    <property type="entry name" value="ZnF_C4"/>
    <property type="match status" value="1"/>
</dbReference>
<dbReference type="SUPFAM" id="SSF57716">
    <property type="entry name" value="Glucocorticoid receptor-like (DNA-binding domain)"/>
    <property type="match status" value="1"/>
</dbReference>
<gene>
    <name evidence="12" type="ORF">ABEB36_001785</name>
</gene>
<feature type="compositionally biased region" description="Low complexity" evidence="10">
    <location>
        <begin position="143"/>
        <end position="155"/>
    </location>
</feature>
<proteinExistence type="predicted"/>
<keyword evidence="4" id="KW-0862">Zinc</keyword>
<evidence type="ECO:0000256" key="7">
    <source>
        <dbReference type="ARBA" id="ARBA00023163"/>
    </source>
</evidence>
<keyword evidence="5" id="KW-0805">Transcription regulation</keyword>
<dbReference type="GO" id="GO:0003677">
    <property type="term" value="F:DNA binding"/>
    <property type="evidence" value="ECO:0007669"/>
    <property type="project" value="UniProtKB-KW"/>
</dbReference>
<feature type="region of interest" description="Disordered" evidence="10">
    <location>
        <begin position="123"/>
        <end position="157"/>
    </location>
</feature>
<evidence type="ECO:0000313" key="13">
    <source>
        <dbReference type="Proteomes" id="UP001566132"/>
    </source>
</evidence>
<dbReference type="Pfam" id="PF00105">
    <property type="entry name" value="zf-C4"/>
    <property type="match status" value="1"/>
</dbReference>
<feature type="compositionally biased region" description="Basic and acidic residues" evidence="10">
    <location>
        <begin position="320"/>
        <end position="330"/>
    </location>
</feature>
<evidence type="ECO:0000256" key="8">
    <source>
        <dbReference type="ARBA" id="ARBA00023170"/>
    </source>
</evidence>